<dbReference type="GO" id="GO:0003677">
    <property type="term" value="F:DNA binding"/>
    <property type="evidence" value="ECO:0007669"/>
    <property type="project" value="UniProtKB-KW"/>
</dbReference>
<dbReference type="InterPro" id="IPR029016">
    <property type="entry name" value="GAF-like_dom_sf"/>
</dbReference>
<dbReference type="Proteomes" id="UP001256711">
    <property type="component" value="Unassembled WGS sequence"/>
</dbReference>
<evidence type="ECO:0000256" key="2">
    <source>
        <dbReference type="ARBA" id="ARBA00023125"/>
    </source>
</evidence>
<evidence type="ECO:0000313" key="7">
    <source>
        <dbReference type="Proteomes" id="UP001256711"/>
    </source>
</evidence>
<evidence type="ECO:0000256" key="1">
    <source>
        <dbReference type="ARBA" id="ARBA00023015"/>
    </source>
</evidence>
<name>A0AAW8TXD9_9ENTE</name>
<comment type="caution">
    <text evidence="6">The sequence shown here is derived from an EMBL/GenBank/DDBJ whole genome shotgun (WGS) entry which is preliminary data.</text>
</comment>
<dbReference type="SUPFAM" id="SSF46785">
    <property type="entry name" value="Winged helix' DNA-binding domain"/>
    <property type="match status" value="1"/>
</dbReference>
<dbReference type="InterPro" id="IPR014757">
    <property type="entry name" value="Tscrpt_reg_IclR_C"/>
</dbReference>
<evidence type="ECO:0000313" key="6">
    <source>
        <dbReference type="EMBL" id="MDT2809587.1"/>
    </source>
</evidence>
<evidence type="ECO:0000259" key="4">
    <source>
        <dbReference type="PROSITE" id="PS51077"/>
    </source>
</evidence>
<accession>A0AAW8TXD9</accession>
<dbReference type="InterPro" id="IPR036388">
    <property type="entry name" value="WH-like_DNA-bd_sf"/>
</dbReference>
<keyword evidence="3" id="KW-0804">Transcription</keyword>
<evidence type="ECO:0000259" key="5">
    <source>
        <dbReference type="PROSITE" id="PS51078"/>
    </source>
</evidence>
<evidence type="ECO:0000256" key="3">
    <source>
        <dbReference type="ARBA" id="ARBA00023163"/>
    </source>
</evidence>
<dbReference type="SUPFAM" id="SSF55781">
    <property type="entry name" value="GAF domain-like"/>
    <property type="match status" value="1"/>
</dbReference>
<dbReference type="Pfam" id="PF09339">
    <property type="entry name" value="HTH_IclR"/>
    <property type="match status" value="1"/>
</dbReference>
<dbReference type="Pfam" id="PF01614">
    <property type="entry name" value="IclR_C"/>
    <property type="match status" value="1"/>
</dbReference>
<dbReference type="PROSITE" id="PS51078">
    <property type="entry name" value="ICLR_ED"/>
    <property type="match status" value="1"/>
</dbReference>
<dbReference type="Gene3D" id="1.10.10.10">
    <property type="entry name" value="Winged helix-like DNA-binding domain superfamily/Winged helix DNA-binding domain"/>
    <property type="match status" value="1"/>
</dbReference>
<dbReference type="InterPro" id="IPR005471">
    <property type="entry name" value="Tscrpt_reg_IclR_N"/>
</dbReference>
<dbReference type="PANTHER" id="PTHR30136:SF24">
    <property type="entry name" value="HTH-TYPE TRANSCRIPTIONAL REPRESSOR ALLR"/>
    <property type="match status" value="1"/>
</dbReference>
<dbReference type="PANTHER" id="PTHR30136">
    <property type="entry name" value="HELIX-TURN-HELIX TRANSCRIPTIONAL REGULATOR, ICLR FAMILY"/>
    <property type="match status" value="1"/>
</dbReference>
<protein>
    <submittedName>
        <fullName evidence="6">IclR family transcriptional regulator</fullName>
    </submittedName>
</protein>
<feature type="domain" description="HTH iclR-type" evidence="4">
    <location>
        <begin position="8"/>
        <end position="68"/>
    </location>
</feature>
<dbReference type="GO" id="GO:0003700">
    <property type="term" value="F:DNA-binding transcription factor activity"/>
    <property type="evidence" value="ECO:0007669"/>
    <property type="project" value="TreeGrafter"/>
</dbReference>
<proteinExistence type="predicted"/>
<gene>
    <name evidence="6" type="ORF">P7H43_03755</name>
</gene>
<reference evidence="6" key="1">
    <citation type="submission" date="2023-03" db="EMBL/GenBank/DDBJ databases">
        <authorList>
            <person name="Shen W."/>
            <person name="Cai J."/>
        </authorList>
    </citation>
    <scope>NUCLEOTIDE SEQUENCE</scope>
    <source>
        <strain evidence="6">B226-2</strain>
    </source>
</reference>
<dbReference type="InterPro" id="IPR036390">
    <property type="entry name" value="WH_DNA-bd_sf"/>
</dbReference>
<sequence>MEKQKPYGTVLIKASYILDYLAGMPNSSLQAIAKGTQLTSSTALKILDTLILIGYVEKNVDKTYRLGSRLIRYANHDLEQNALVETTRPYLELLNEEVDETIHLGILATDEILYLNKIEPKGQTILMSSKIGITRPLYASAMGKAVLAEFSPEEYASYLEKTQLLPYTAHTITNSLKLADEIQQVQKSQVAFDDEEMEKDIFCVGATLMANQEIQGAFSVSLPKYRLTPGFRDKVIRLVLETKAQIEMQLQQK</sequence>
<dbReference type="GO" id="GO:0045892">
    <property type="term" value="P:negative regulation of DNA-templated transcription"/>
    <property type="evidence" value="ECO:0007669"/>
    <property type="project" value="UniProtKB-ARBA"/>
</dbReference>
<feature type="domain" description="IclR-ED" evidence="5">
    <location>
        <begin position="69"/>
        <end position="252"/>
    </location>
</feature>
<dbReference type="RefSeq" id="WP_270598100.1">
    <property type="nucleotide sequence ID" value="NZ_JAQESC010000005.1"/>
</dbReference>
<keyword evidence="2" id="KW-0238">DNA-binding</keyword>
<dbReference type="AlphaFoldDB" id="A0AAW8TXD9"/>
<organism evidence="6 7">
    <name type="scientific">Enterococcus asini</name>
    <dbReference type="NCBI Taxonomy" id="57732"/>
    <lineage>
        <taxon>Bacteria</taxon>
        <taxon>Bacillati</taxon>
        <taxon>Bacillota</taxon>
        <taxon>Bacilli</taxon>
        <taxon>Lactobacillales</taxon>
        <taxon>Enterococcaceae</taxon>
        <taxon>Enterococcus</taxon>
    </lineage>
</organism>
<keyword evidence="1" id="KW-0805">Transcription regulation</keyword>
<dbReference type="PROSITE" id="PS51077">
    <property type="entry name" value="HTH_ICLR"/>
    <property type="match status" value="1"/>
</dbReference>
<dbReference type="EMBL" id="JARQBJ010000002">
    <property type="protein sequence ID" value="MDT2809587.1"/>
    <property type="molecule type" value="Genomic_DNA"/>
</dbReference>
<dbReference type="Gene3D" id="3.30.450.40">
    <property type="match status" value="1"/>
</dbReference>
<dbReference type="SMART" id="SM00346">
    <property type="entry name" value="HTH_ICLR"/>
    <property type="match status" value="1"/>
</dbReference>
<dbReference type="InterPro" id="IPR050707">
    <property type="entry name" value="HTH_MetabolicPath_Reg"/>
</dbReference>